<keyword evidence="4 5" id="KW-0732">Signal</keyword>
<reference evidence="7" key="1">
    <citation type="submission" date="2016-11" db="UniProtKB">
        <authorList>
            <consortium name="WormBaseParasite"/>
        </authorList>
    </citation>
    <scope>IDENTIFICATION</scope>
</reference>
<evidence type="ECO:0000256" key="5">
    <source>
        <dbReference type="SAM" id="SignalP"/>
    </source>
</evidence>
<evidence type="ECO:0000313" key="7">
    <source>
        <dbReference type="WBParaSite" id="Hba_20202"/>
    </source>
</evidence>
<evidence type="ECO:0000256" key="3">
    <source>
        <dbReference type="ARBA" id="ARBA00022525"/>
    </source>
</evidence>
<proteinExistence type="inferred from homology"/>
<feature type="signal peptide" evidence="5">
    <location>
        <begin position="1"/>
        <end position="20"/>
    </location>
</feature>
<sequence>MLKFLLICVLLGVTSLSVLARVQKISVKGTAICNKKRLANVKVILKEKDTVTLDDVLATVSTDSEGDFEISGEDSEVFSIEPYIVFEHDCNIKQQGCVRSTEFEIPKKYIDGTYDMTYVTLDIIQYKDSQKC</sequence>
<dbReference type="Pfam" id="PF01060">
    <property type="entry name" value="TTR-52"/>
    <property type="match status" value="1"/>
</dbReference>
<feature type="chain" id="PRO_5009311459" evidence="5">
    <location>
        <begin position="21"/>
        <end position="132"/>
    </location>
</feature>
<keyword evidence="3" id="KW-0964">Secreted</keyword>
<name>A0A1I7XS97_HETBA</name>
<dbReference type="Proteomes" id="UP000095283">
    <property type="component" value="Unplaced"/>
</dbReference>
<dbReference type="GO" id="GO:0009986">
    <property type="term" value="C:cell surface"/>
    <property type="evidence" value="ECO:0007669"/>
    <property type="project" value="InterPro"/>
</dbReference>
<organism evidence="6 7">
    <name type="scientific">Heterorhabditis bacteriophora</name>
    <name type="common">Entomopathogenic nematode worm</name>
    <dbReference type="NCBI Taxonomy" id="37862"/>
    <lineage>
        <taxon>Eukaryota</taxon>
        <taxon>Metazoa</taxon>
        <taxon>Ecdysozoa</taxon>
        <taxon>Nematoda</taxon>
        <taxon>Chromadorea</taxon>
        <taxon>Rhabditida</taxon>
        <taxon>Rhabditina</taxon>
        <taxon>Rhabditomorpha</taxon>
        <taxon>Strongyloidea</taxon>
        <taxon>Heterorhabditidae</taxon>
        <taxon>Heterorhabditis</taxon>
    </lineage>
</organism>
<keyword evidence="6" id="KW-1185">Reference proteome</keyword>
<dbReference type="PANTHER" id="PTHR21700">
    <property type="entry name" value="TRANSTHYRETIN-LIKE FAMILY PROTEIN-RELATED"/>
    <property type="match status" value="1"/>
</dbReference>
<dbReference type="Gene3D" id="2.60.40.3330">
    <property type="match status" value="1"/>
</dbReference>
<dbReference type="PANTHER" id="PTHR21700:SF30">
    <property type="entry name" value="TRANSTHYRETIN-LIKE FAMILY PROTEIN"/>
    <property type="match status" value="1"/>
</dbReference>
<evidence type="ECO:0000256" key="1">
    <source>
        <dbReference type="ARBA" id="ARBA00004613"/>
    </source>
</evidence>
<dbReference type="InterPro" id="IPR001534">
    <property type="entry name" value="Transthyretin-like"/>
</dbReference>
<evidence type="ECO:0000256" key="4">
    <source>
        <dbReference type="ARBA" id="ARBA00022729"/>
    </source>
</evidence>
<dbReference type="InterPro" id="IPR038479">
    <property type="entry name" value="Transthyretin-like_sf"/>
</dbReference>
<dbReference type="GO" id="GO:0005576">
    <property type="term" value="C:extracellular region"/>
    <property type="evidence" value="ECO:0007669"/>
    <property type="project" value="UniProtKB-SubCell"/>
</dbReference>
<evidence type="ECO:0000256" key="2">
    <source>
        <dbReference type="ARBA" id="ARBA00010112"/>
    </source>
</evidence>
<protein>
    <submittedName>
        <fullName evidence="7">Transthyretin-like family protein</fullName>
    </submittedName>
</protein>
<evidence type="ECO:0000313" key="6">
    <source>
        <dbReference type="Proteomes" id="UP000095283"/>
    </source>
</evidence>
<dbReference type="AlphaFoldDB" id="A0A1I7XS97"/>
<dbReference type="WBParaSite" id="Hba_20202">
    <property type="protein sequence ID" value="Hba_20202"/>
    <property type="gene ID" value="Hba_20202"/>
</dbReference>
<accession>A0A1I7XS97</accession>
<comment type="subcellular location">
    <subcellularLocation>
        <location evidence="1">Secreted</location>
    </subcellularLocation>
</comment>
<comment type="similarity">
    <text evidence="2">Belongs to the nematode transthyretin-like family.</text>
</comment>